<reference evidence="1 2" key="1">
    <citation type="journal article" date="2019" name="Sci. Rep.">
        <title>Orb-weaving spider Araneus ventricosus genome elucidates the spidroin gene catalogue.</title>
        <authorList>
            <person name="Kono N."/>
            <person name="Nakamura H."/>
            <person name="Ohtoshi R."/>
            <person name="Moran D.A.P."/>
            <person name="Shinohara A."/>
            <person name="Yoshida Y."/>
            <person name="Fujiwara M."/>
            <person name="Mori M."/>
            <person name="Tomita M."/>
            <person name="Arakawa K."/>
        </authorList>
    </citation>
    <scope>NUCLEOTIDE SEQUENCE [LARGE SCALE GENOMIC DNA]</scope>
</reference>
<gene>
    <name evidence="1" type="ORF">AVEN_114691_1</name>
</gene>
<dbReference type="AlphaFoldDB" id="A0A4Y2MR73"/>
<dbReference type="EMBL" id="BGPR01007748">
    <property type="protein sequence ID" value="GBN29203.1"/>
    <property type="molecule type" value="Genomic_DNA"/>
</dbReference>
<proteinExistence type="predicted"/>
<comment type="caution">
    <text evidence="1">The sequence shown here is derived from an EMBL/GenBank/DDBJ whole genome shotgun (WGS) entry which is preliminary data.</text>
</comment>
<keyword evidence="2" id="KW-1185">Reference proteome</keyword>
<organism evidence="1 2">
    <name type="scientific">Araneus ventricosus</name>
    <name type="common">Orbweaver spider</name>
    <name type="synonym">Epeira ventricosa</name>
    <dbReference type="NCBI Taxonomy" id="182803"/>
    <lineage>
        <taxon>Eukaryota</taxon>
        <taxon>Metazoa</taxon>
        <taxon>Ecdysozoa</taxon>
        <taxon>Arthropoda</taxon>
        <taxon>Chelicerata</taxon>
        <taxon>Arachnida</taxon>
        <taxon>Araneae</taxon>
        <taxon>Araneomorphae</taxon>
        <taxon>Entelegynae</taxon>
        <taxon>Araneoidea</taxon>
        <taxon>Araneidae</taxon>
        <taxon>Araneus</taxon>
    </lineage>
</organism>
<evidence type="ECO:0000313" key="1">
    <source>
        <dbReference type="EMBL" id="GBN29203.1"/>
    </source>
</evidence>
<name>A0A4Y2MR73_ARAVE</name>
<evidence type="ECO:0000313" key="2">
    <source>
        <dbReference type="Proteomes" id="UP000499080"/>
    </source>
</evidence>
<sequence length="246" mass="27472">MKSTGGDFKSRPGDRVIRLASPLHRNGGKARKQLPCGGNGDGLTENIVGVGIQICFKKENGSTRFLHLVRQGYRPYKTLLVWRQTSECSIGPHRRTFRSAVEIVCEPSPGTSEIRTAQGLVNTVSGVILTRHNLLTCLLGHFNFGHKWCCVVRSQNRLVRKQNWTCEPSQSFDYQCVAQIDSMLLVAITIDNLLDFSEAHDTPHPPDPTRYAEFSSSHSRFLNLLNQHSHVSCDGACPPQTSRSMR</sequence>
<protein>
    <submittedName>
        <fullName evidence="1">Uncharacterized protein</fullName>
    </submittedName>
</protein>
<dbReference type="Proteomes" id="UP000499080">
    <property type="component" value="Unassembled WGS sequence"/>
</dbReference>
<accession>A0A4Y2MR73</accession>